<evidence type="ECO:0000313" key="2">
    <source>
        <dbReference type="Proteomes" id="UP000237968"/>
    </source>
</evidence>
<reference evidence="1 2" key="1">
    <citation type="submission" date="2018-03" db="EMBL/GenBank/DDBJ databases">
        <title>Draft Genome Sequences of the Obligatory Marine Myxobacteria Enhygromyxa salina SWB005.</title>
        <authorList>
            <person name="Poehlein A."/>
            <person name="Moghaddam J.A."/>
            <person name="Harms H."/>
            <person name="Alanjari M."/>
            <person name="Koenig G.M."/>
            <person name="Daniel R."/>
            <person name="Schaeberle T.F."/>
        </authorList>
    </citation>
    <scope>NUCLEOTIDE SEQUENCE [LARGE SCALE GENOMIC DNA]</scope>
    <source>
        <strain evidence="1 2">SWB005</strain>
    </source>
</reference>
<organism evidence="1 2">
    <name type="scientific">Enhygromyxa salina</name>
    <dbReference type="NCBI Taxonomy" id="215803"/>
    <lineage>
        <taxon>Bacteria</taxon>
        <taxon>Pseudomonadati</taxon>
        <taxon>Myxococcota</taxon>
        <taxon>Polyangia</taxon>
        <taxon>Nannocystales</taxon>
        <taxon>Nannocystaceae</taxon>
        <taxon>Enhygromyxa</taxon>
    </lineage>
</organism>
<name>A0A2S9XF76_9BACT</name>
<dbReference type="RefSeq" id="WP_106394756.1">
    <property type="nucleotide sequence ID" value="NZ_PVNK01000242.1"/>
</dbReference>
<dbReference type="Gene3D" id="3.40.50.150">
    <property type="entry name" value="Vaccinia Virus protein VP39"/>
    <property type="match status" value="1"/>
</dbReference>
<dbReference type="Proteomes" id="UP000237968">
    <property type="component" value="Unassembled WGS sequence"/>
</dbReference>
<evidence type="ECO:0008006" key="3">
    <source>
        <dbReference type="Google" id="ProtNLM"/>
    </source>
</evidence>
<comment type="caution">
    <text evidence="1">The sequence shown here is derived from an EMBL/GenBank/DDBJ whole genome shotgun (WGS) entry which is preliminary data.</text>
</comment>
<gene>
    <name evidence="1" type="ORF">ENSA5_55270</name>
</gene>
<dbReference type="AlphaFoldDB" id="A0A2S9XF76"/>
<dbReference type="OrthoDB" id="9808140at2"/>
<dbReference type="EMBL" id="PVNK01000242">
    <property type="protein sequence ID" value="PRP91410.1"/>
    <property type="molecule type" value="Genomic_DNA"/>
</dbReference>
<accession>A0A2S9XF76</accession>
<dbReference type="SUPFAM" id="SSF53335">
    <property type="entry name" value="S-adenosyl-L-methionine-dependent methyltransferases"/>
    <property type="match status" value="1"/>
</dbReference>
<proteinExistence type="predicted"/>
<protein>
    <recommendedName>
        <fullName evidence="3">Demethylmenaquinone methyltransferase</fullName>
    </recommendedName>
</protein>
<sequence>MGWYDIFSRFYDRSLESLYREQRRLAADALALAPGHRVLDLPCGTGLSFEAIAPRVGSLLGVELSSGMLAKSSVTVMRGRVR</sequence>
<keyword evidence="2" id="KW-1185">Reference proteome</keyword>
<evidence type="ECO:0000313" key="1">
    <source>
        <dbReference type="EMBL" id="PRP91410.1"/>
    </source>
</evidence>
<dbReference type="InterPro" id="IPR029063">
    <property type="entry name" value="SAM-dependent_MTases_sf"/>
</dbReference>